<dbReference type="RefSeq" id="WP_204917435.1">
    <property type="nucleotide sequence ID" value="NZ_BAAAQP010000002.1"/>
</dbReference>
<evidence type="ECO:0000313" key="1">
    <source>
        <dbReference type="EMBL" id="MBM7798948.1"/>
    </source>
</evidence>
<dbReference type="EMBL" id="JAFBCF010000001">
    <property type="protein sequence ID" value="MBM7798948.1"/>
    <property type="molecule type" value="Genomic_DNA"/>
</dbReference>
<dbReference type="Proteomes" id="UP000704762">
    <property type="component" value="Unassembled WGS sequence"/>
</dbReference>
<gene>
    <name evidence="1" type="ORF">JOE57_001869</name>
</gene>
<protein>
    <recommendedName>
        <fullName evidence="3">Tc toxin complex TcA C-terminal TcB-binding domain-containing protein</fullName>
    </recommendedName>
</protein>
<evidence type="ECO:0000313" key="2">
    <source>
        <dbReference type="Proteomes" id="UP000704762"/>
    </source>
</evidence>
<proteinExistence type="predicted"/>
<name>A0ABS2RJV8_9ACTN</name>
<accession>A0ABS2RJV8</accession>
<keyword evidence="2" id="KW-1185">Reference proteome</keyword>
<evidence type="ECO:0008006" key="3">
    <source>
        <dbReference type="Google" id="ProtNLM"/>
    </source>
</evidence>
<comment type="caution">
    <text evidence="1">The sequence shown here is derived from an EMBL/GenBank/DDBJ whole genome shotgun (WGS) entry which is preliminary data.</text>
</comment>
<organism evidence="1 2">
    <name type="scientific">Microlunatus panaciterrae</name>
    <dbReference type="NCBI Taxonomy" id="400768"/>
    <lineage>
        <taxon>Bacteria</taxon>
        <taxon>Bacillati</taxon>
        <taxon>Actinomycetota</taxon>
        <taxon>Actinomycetes</taxon>
        <taxon>Propionibacteriales</taxon>
        <taxon>Propionibacteriaceae</taxon>
        <taxon>Microlunatus</taxon>
    </lineage>
</organism>
<reference evidence="1 2" key="1">
    <citation type="submission" date="2021-01" db="EMBL/GenBank/DDBJ databases">
        <title>Sequencing the genomes of 1000 actinobacteria strains.</title>
        <authorList>
            <person name="Klenk H.-P."/>
        </authorList>
    </citation>
    <scope>NUCLEOTIDE SEQUENCE [LARGE SCALE GENOMIC DNA]</scope>
    <source>
        <strain evidence="1 2">DSM 18662</strain>
    </source>
</reference>
<sequence>MSTELPEYSFLPWSRRGIATRVDQVDHLGTTPNAGTKDRATLTASITLESVPVPGASAVGPAVVSQQVSLVGPGDIKSLKPDTVLRAMPVPGSVNASPGELAYVEFYDEDFPWRYSPARATAAHKLRPWLVLLVFADGEYTLTPIPGEVAILTITDAAPLPPVTETWAWAHVQTQGDLGAGDPGDLLDDYVRSAPDRALSRLLSPRRLDLNTGYRAVVVPAFEVGRLAGLGTPAEPGTVPAQQPSWGQGQPRVFPVLYDWTFRTGELADFEVLARRPKAYRIEAEGFGTRDLDISDPGAGVEATPGTTVAFEGALAPVDFATRVGYPTSPGAPIINQLREVVDLAVDFRETGAGADEDPIVTPPAYARKHAALERVADATTATLRWLAELNLDPRNRAAAGLGAEIVRQRDEEYMERAWAQVEELDAVNQRLREADLALTTNERVFAKHISHSGPDRLLGMTAGAQSGLRTADATDTSIRGVVDASRVPVAAQAPAFRRITRPRRPLIRSLTTITTGLPGELQSGLLNRLNEDPATAVSTAPPAPEPALSVAPTLVQTAAQAVAAQLPRGRDVLPVLAGDEVEARRLAGTLAAITIDQLHTAIRGRLDTTYPATTAGNAELRAEVIALNDALTTVDVGADDEATVLRMPEAIFTEHYGSAIDGKNYLSVVIAPSTATTLTTLAPTAGLTNAVDFAAALADFSALSASRPIPAPAAALAAPATLATRVSLQLRPRVAMPARLATVLGGVDDLAADLANSRRLRPVMAYPTFDDPLFAPLSQLGQDYIIPNIANLPAESIALMVPNVRFIESLLAGVNTEFARELLWNEYPTDQRGTYFARFFDAADAGVDRPPDIPELHGWEHDLGTNAPQLSGLLVLVVRAALLVKFPDTIVFAQHGRYTGAGASRHRTLDEAGEIRYPVIRGRLDPDISLFGFELTPEEAAGTAADAGFFFCFMERPGQLRFGLDLDEDPSTPAPALTSWDDLNWKHLQPVAGQPPTQVLVSANTGLAPTTGGLPDWGQTSAHLASILCQNPVWLARHATDMLPVQATT</sequence>